<feature type="coiled-coil region" evidence="1">
    <location>
        <begin position="54"/>
        <end position="84"/>
    </location>
</feature>
<name>A0AAV5VXY6_9BILA</name>
<gene>
    <name evidence="4" type="ORF">PFISCL1PPCAC_15781</name>
</gene>
<protein>
    <recommendedName>
        <fullName evidence="3">Little elongation complex subunit 2 C-terminal domain-containing protein</fullName>
    </recommendedName>
</protein>
<evidence type="ECO:0000313" key="5">
    <source>
        <dbReference type="Proteomes" id="UP001432322"/>
    </source>
</evidence>
<feature type="compositionally biased region" description="Basic and acidic residues" evidence="2">
    <location>
        <begin position="456"/>
        <end position="465"/>
    </location>
</feature>
<evidence type="ECO:0000313" key="4">
    <source>
        <dbReference type="EMBL" id="GMT24484.1"/>
    </source>
</evidence>
<dbReference type="InterPro" id="IPR019535">
    <property type="entry name" value="ICE2_C"/>
</dbReference>
<dbReference type="Pfam" id="PF10505">
    <property type="entry name" value="NARG2_C"/>
    <property type="match status" value="1"/>
</dbReference>
<reference evidence="4" key="1">
    <citation type="submission" date="2023-10" db="EMBL/GenBank/DDBJ databases">
        <title>Genome assembly of Pristionchus species.</title>
        <authorList>
            <person name="Yoshida K."/>
            <person name="Sommer R.J."/>
        </authorList>
    </citation>
    <scope>NUCLEOTIDE SEQUENCE</scope>
    <source>
        <strain evidence="4">RS5133</strain>
    </source>
</reference>
<proteinExistence type="predicted"/>
<feature type="region of interest" description="Disordered" evidence="2">
    <location>
        <begin position="142"/>
        <end position="179"/>
    </location>
</feature>
<organism evidence="4 5">
    <name type="scientific">Pristionchus fissidentatus</name>
    <dbReference type="NCBI Taxonomy" id="1538716"/>
    <lineage>
        <taxon>Eukaryota</taxon>
        <taxon>Metazoa</taxon>
        <taxon>Ecdysozoa</taxon>
        <taxon>Nematoda</taxon>
        <taxon>Chromadorea</taxon>
        <taxon>Rhabditida</taxon>
        <taxon>Rhabditina</taxon>
        <taxon>Diplogasteromorpha</taxon>
        <taxon>Diplogasteroidea</taxon>
        <taxon>Neodiplogasteridae</taxon>
        <taxon>Pristionchus</taxon>
    </lineage>
</organism>
<dbReference type="AlphaFoldDB" id="A0AAV5VXY6"/>
<accession>A0AAV5VXY6</accession>
<dbReference type="EMBL" id="BTSY01000004">
    <property type="protein sequence ID" value="GMT24484.1"/>
    <property type="molecule type" value="Genomic_DNA"/>
</dbReference>
<feature type="region of interest" description="Disordered" evidence="2">
    <location>
        <begin position="440"/>
        <end position="475"/>
    </location>
</feature>
<sequence>MPGCDVMEKMRNLDEVYDHLNAFCADCIEAQIRDAGRGEELIFTDGPPSWVAAQVAKEAEIRAEKEKRAEMERKREEIAKKKEREGGGVKVNWASAEEVKKAELRKLAGQLSDRHLEFEIRKIMQVEGAEAAQMRLEMKKEAGLKRKEAEREKEKVEVKEQMKNQRQNPDAPANKFQKRPWQPVLKTAPAIGDERRSALSVDEQKRYVAIVANFHKMEQHTRFEQNKMDLKYFDERLSSERSIVDKIVRDKLKSTNLSMQNMQMEVEHVMVRWGSRYLRDQRRFERLKQFKWGGKAEPPGPSGVLKPVLERVLMSAPHPTLTLPPTMHDRITLHFDAYSYDPRNKKKSTTIHEDSTLLSLLSDNGVKFAMDATTAVHLMTRPAEPRNYTYNVPVKIFDQFRGGVVVRMVTLGKPRPQSSVTNLTLMHMVAKYRAKSTFIATAPEESQSKPSTSRSAKSEPKDTVTDKSSSSMGGESIIDNILGSLNATMAPSSSLMGGIPSKSSTARHTYGLYSIPTHTGQDTKLIIRSKPCPRNPLTGGTETALDVKVELACDAGAMRQTFEEMMWTSSRTIFKGAVNSTTIHVHPFSSDALQITHSRAIPMSNQQNEGFHQLFSTRTSHLSRLLEELAMLDPGEYLLQVSPREEEMTIFRENSRANEMFFNKAPRKMPGPIDILSVFHGIDERKVLQWQVMQGRAPLSLWPEGHKMIETYRLEAEREMNTKKGGLKRPAQNQFGGQMGGGDAKKRKNFEHRRKQRENQRKKREMNGEAGPSK</sequence>
<keyword evidence="1" id="KW-0175">Coiled coil</keyword>
<feature type="compositionally biased region" description="Polar residues" evidence="2">
    <location>
        <begin position="444"/>
        <end position="455"/>
    </location>
</feature>
<feature type="compositionally biased region" description="Basic and acidic residues" evidence="2">
    <location>
        <begin position="142"/>
        <end position="163"/>
    </location>
</feature>
<feature type="compositionally biased region" description="Basic residues" evidence="2">
    <location>
        <begin position="745"/>
        <end position="764"/>
    </location>
</feature>
<evidence type="ECO:0000256" key="2">
    <source>
        <dbReference type="SAM" id="MobiDB-lite"/>
    </source>
</evidence>
<comment type="caution">
    <text evidence="4">The sequence shown here is derived from an EMBL/GenBank/DDBJ whole genome shotgun (WGS) entry which is preliminary data.</text>
</comment>
<feature type="domain" description="Little elongation complex subunit 2 C-terminal" evidence="3">
    <location>
        <begin position="508"/>
        <end position="699"/>
    </location>
</feature>
<dbReference type="GO" id="GO:0008023">
    <property type="term" value="C:transcription elongation factor complex"/>
    <property type="evidence" value="ECO:0007669"/>
    <property type="project" value="InterPro"/>
</dbReference>
<evidence type="ECO:0000259" key="3">
    <source>
        <dbReference type="Pfam" id="PF10505"/>
    </source>
</evidence>
<keyword evidence="5" id="KW-1185">Reference proteome</keyword>
<feature type="region of interest" description="Disordered" evidence="2">
    <location>
        <begin position="722"/>
        <end position="774"/>
    </location>
</feature>
<dbReference type="Proteomes" id="UP001432322">
    <property type="component" value="Unassembled WGS sequence"/>
</dbReference>
<evidence type="ECO:0000256" key="1">
    <source>
        <dbReference type="SAM" id="Coils"/>
    </source>
</evidence>